<dbReference type="RefSeq" id="WP_377171704.1">
    <property type="nucleotide sequence ID" value="NZ_JBHSMQ010000014.1"/>
</dbReference>
<dbReference type="Gene3D" id="1.10.760.10">
    <property type="entry name" value="Cytochrome c-like domain"/>
    <property type="match status" value="1"/>
</dbReference>
<dbReference type="InterPro" id="IPR009056">
    <property type="entry name" value="Cyt_c-like_dom"/>
</dbReference>
<evidence type="ECO:0000313" key="8">
    <source>
        <dbReference type="Proteomes" id="UP001596052"/>
    </source>
</evidence>
<dbReference type="SUPFAM" id="SSF46626">
    <property type="entry name" value="Cytochrome c"/>
    <property type="match status" value="1"/>
</dbReference>
<dbReference type="PANTHER" id="PTHR35008:SF8">
    <property type="entry name" value="ALCOHOL DEHYDROGENASE CYTOCHROME C SUBUNIT"/>
    <property type="match status" value="1"/>
</dbReference>
<reference evidence="8" key="1">
    <citation type="journal article" date="2019" name="Int. J. Syst. Evol. Microbiol.">
        <title>The Global Catalogue of Microorganisms (GCM) 10K type strain sequencing project: providing services to taxonomists for standard genome sequencing and annotation.</title>
        <authorList>
            <consortium name="The Broad Institute Genomics Platform"/>
            <consortium name="The Broad Institute Genome Sequencing Center for Infectious Disease"/>
            <person name="Wu L."/>
            <person name="Ma J."/>
        </authorList>
    </citation>
    <scope>NUCLEOTIDE SEQUENCE [LARGE SCALE GENOMIC DNA]</scope>
    <source>
        <strain evidence="8">CGMCC 4.1469</strain>
    </source>
</reference>
<dbReference type="PROSITE" id="PS51007">
    <property type="entry name" value="CYTC"/>
    <property type="match status" value="1"/>
</dbReference>
<evidence type="ECO:0000256" key="2">
    <source>
        <dbReference type="ARBA" id="ARBA00022723"/>
    </source>
</evidence>
<dbReference type="Pfam" id="PF00034">
    <property type="entry name" value="Cytochrom_C"/>
    <property type="match status" value="1"/>
</dbReference>
<keyword evidence="8" id="KW-1185">Reference proteome</keyword>
<evidence type="ECO:0000313" key="7">
    <source>
        <dbReference type="EMBL" id="MFC5457901.1"/>
    </source>
</evidence>
<organism evidence="7 8">
    <name type="scientific">Prosthecobacter fluviatilis</name>
    <dbReference type="NCBI Taxonomy" id="445931"/>
    <lineage>
        <taxon>Bacteria</taxon>
        <taxon>Pseudomonadati</taxon>
        <taxon>Verrucomicrobiota</taxon>
        <taxon>Verrucomicrobiia</taxon>
        <taxon>Verrucomicrobiales</taxon>
        <taxon>Verrucomicrobiaceae</taxon>
        <taxon>Prosthecobacter</taxon>
    </lineage>
</organism>
<dbReference type="InterPro" id="IPR036909">
    <property type="entry name" value="Cyt_c-like_dom_sf"/>
</dbReference>
<dbReference type="PANTHER" id="PTHR35008">
    <property type="entry name" value="BLL4482 PROTEIN-RELATED"/>
    <property type="match status" value="1"/>
</dbReference>
<evidence type="ECO:0000256" key="4">
    <source>
        <dbReference type="PROSITE-ProRule" id="PRU00433"/>
    </source>
</evidence>
<protein>
    <submittedName>
        <fullName evidence="7">C-type cytochrome</fullName>
    </submittedName>
</protein>
<evidence type="ECO:0000256" key="5">
    <source>
        <dbReference type="SAM" id="SignalP"/>
    </source>
</evidence>
<feature type="signal peptide" evidence="5">
    <location>
        <begin position="1"/>
        <end position="24"/>
    </location>
</feature>
<comment type="caution">
    <text evidence="7">The sequence shown here is derived from an EMBL/GenBank/DDBJ whole genome shotgun (WGS) entry which is preliminary data.</text>
</comment>
<evidence type="ECO:0000256" key="1">
    <source>
        <dbReference type="ARBA" id="ARBA00022617"/>
    </source>
</evidence>
<accession>A0ABW0KXY4</accession>
<keyword evidence="2 4" id="KW-0479">Metal-binding</keyword>
<keyword evidence="3 4" id="KW-0408">Iron</keyword>
<feature type="chain" id="PRO_5045063128" evidence="5">
    <location>
        <begin position="25"/>
        <end position="157"/>
    </location>
</feature>
<gene>
    <name evidence="7" type="ORF">ACFQDI_23730</name>
</gene>
<sequence length="157" mass="16715">MSLFSKLPLLAAACVLPFTAIIHAQDSLSRGQAVYMQVCFACHQPTGLGLPGMFPPLAGSDWVAAAKPDRLIRMVLHGFTGPITLNGKPFTSPAPLMPPQGAALSDTQIADVLTYVRSSFGNKAAAVTPEQVKAIREAEKARSAMWTEAEILKIPVE</sequence>
<keyword evidence="1 4" id="KW-0349">Heme</keyword>
<evidence type="ECO:0000259" key="6">
    <source>
        <dbReference type="PROSITE" id="PS51007"/>
    </source>
</evidence>
<proteinExistence type="predicted"/>
<dbReference type="Proteomes" id="UP001596052">
    <property type="component" value="Unassembled WGS sequence"/>
</dbReference>
<dbReference type="InterPro" id="IPR051459">
    <property type="entry name" value="Cytochrome_c-type_DH"/>
</dbReference>
<keyword evidence="5" id="KW-0732">Signal</keyword>
<dbReference type="EMBL" id="JBHSMQ010000014">
    <property type="protein sequence ID" value="MFC5457901.1"/>
    <property type="molecule type" value="Genomic_DNA"/>
</dbReference>
<name>A0ABW0KXY4_9BACT</name>
<feature type="domain" description="Cytochrome c" evidence="6">
    <location>
        <begin position="26"/>
        <end position="120"/>
    </location>
</feature>
<evidence type="ECO:0000256" key="3">
    <source>
        <dbReference type="ARBA" id="ARBA00023004"/>
    </source>
</evidence>